<sequence length="263" mass="26666">MSNQSKNGRHALVTGAGSGIGRAIAFALASNGHRVSLCGRRVAPLEALRAEIAAAGGEVFVLDGFDVTDAQSVETGIAKAIAQAGDIAVLVNSAGEAPSAPFDKTDLAMWSRVIGINLTGTFLVTQVALASVKRAGKGRIVNVASTAGLTGYPYVSAYCASKHGVVGMTRALALELARTDVTVNAVCPGFTDTPLLDGAVETITGKTGRTADEARASLARANPQGRLVTPEEVADTVLWLASERATAITGQAIPVAGGEVLGG</sequence>
<dbReference type="PRINTS" id="PR00080">
    <property type="entry name" value="SDRFAMILY"/>
</dbReference>
<evidence type="ECO:0000313" key="3">
    <source>
        <dbReference type="EMBL" id="MBB4652285.1"/>
    </source>
</evidence>
<protein>
    <submittedName>
        <fullName evidence="3">NAD(P)-dependent dehydrogenase (Short-subunit alcohol dehydrogenase family)</fullName>
    </submittedName>
</protein>
<dbReference type="PANTHER" id="PTHR42879:SF2">
    <property type="entry name" value="3-OXOACYL-[ACYL-CARRIER-PROTEIN] REDUCTASE FABG"/>
    <property type="match status" value="1"/>
</dbReference>
<dbReference type="Pfam" id="PF00106">
    <property type="entry name" value="adh_short"/>
    <property type="match status" value="1"/>
</dbReference>
<dbReference type="InterPro" id="IPR050259">
    <property type="entry name" value="SDR"/>
</dbReference>
<comment type="similarity">
    <text evidence="1 2">Belongs to the short-chain dehydrogenases/reductases (SDR) family.</text>
</comment>
<proteinExistence type="inferred from homology"/>
<dbReference type="EMBL" id="JACHOT010000006">
    <property type="protein sequence ID" value="MBB4652285.1"/>
    <property type="molecule type" value="Genomic_DNA"/>
</dbReference>
<name>A0ABR6L6E4_9HYPH</name>
<comment type="caution">
    <text evidence="3">The sequence shown here is derived from an EMBL/GenBank/DDBJ whole genome shotgun (WGS) entry which is preliminary data.</text>
</comment>
<dbReference type="RefSeq" id="WP_183263892.1">
    <property type="nucleotide sequence ID" value="NZ_BAAAVZ010000009.1"/>
</dbReference>
<dbReference type="CDD" id="cd05233">
    <property type="entry name" value="SDR_c"/>
    <property type="match status" value="1"/>
</dbReference>
<dbReference type="PRINTS" id="PR00081">
    <property type="entry name" value="GDHRDH"/>
</dbReference>
<dbReference type="InterPro" id="IPR020904">
    <property type="entry name" value="Sc_DH/Rdtase_CS"/>
</dbReference>
<reference evidence="3 4" key="1">
    <citation type="submission" date="2020-08" db="EMBL/GenBank/DDBJ databases">
        <title>Genomic Encyclopedia of Type Strains, Phase IV (KMG-IV): sequencing the most valuable type-strain genomes for metagenomic binning, comparative biology and taxonomic classification.</title>
        <authorList>
            <person name="Goeker M."/>
        </authorList>
    </citation>
    <scope>NUCLEOTIDE SEQUENCE [LARGE SCALE GENOMIC DNA]</scope>
    <source>
        <strain evidence="3 4">DSM 7050</strain>
    </source>
</reference>
<dbReference type="NCBIfam" id="NF009466">
    <property type="entry name" value="PRK12826.1-2"/>
    <property type="match status" value="1"/>
</dbReference>
<evidence type="ECO:0000256" key="2">
    <source>
        <dbReference type="RuleBase" id="RU000363"/>
    </source>
</evidence>
<gene>
    <name evidence="3" type="ORF">GGQ99_004061</name>
</gene>
<dbReference type="Gene3D" id="3.40.50.720">
    <property type="entry name" value="NAD(P)-binding Rossmann-like Domain"/>
    <property type="match status" value="1"/>
</dbReference>
<dbReference type="InterPro" id="IPR002347">
    <property type="entry name" value="SDR_fam"/>
</dbReference>
<dbReference type="SUPFAM" id="SSF51735">
    <property type="entry name" value="NAD(P)-binding Rossmann-fold domains"/>
    <property type="match status" value="1"/>
</dbReference>
<evidence type="ECO:0000256" key="1">
    <source>
        <dbReference type="ARBA" id="ARBA00006484"/>
    </source>
</evidence>
<dbReference type="PANTHER" id="PTHR42879">
    <property type="entry name" value="3-OXOACYL-(ACYL-CARRIER-PROTEIN) REDUCTASE"/>
    <property type="match status" value="1"/>
</dbReference>
<dbReference type="PROSITE" id="PS00061">
    <property type="entry name" value="ADH_SHORT"/>
    <property type="match status" value="1"/>
</dbReference>
<dbReference type="InterPro" id="IPR036291">
    <property type="entry name" value="NAD(P)-bd_dom_sf"/>
</dbReference>
<keyword evidence="4" id="KW-1185">Reference proteome</keyword>
<dbReference type="Proteomes" id="UP000539538">
    <property type="component" value="Unassembled WGS sequence"/>
</dbReference>
<accession>A0ABR6L6E4</accession>
<evidence type="ECO:0000313" key="4">
    <source>
        <dbReference type="Proteomes" id="UP000539538"/>
    </source>
</evidence>
<organism evidence="3 4">
    <name type="scientific">Aminobacter niigataensis</name>
    <dbReference type="NCBI Taxonomy" id="83265"/>
    <lineage>
        <taxon>Bacteria</taxon>
        <taxon>Pseudomonadati</taxon>
        <taxon>Pseudomonadota</taxon>
        <taxon>Alphaproteobacteria</taxon>
        <taxon>Hyphomicrobiales</taxon>
        <taxon>Phyllobacteriaceae</taxon>
        <taxon>Aminobacter</taxon>
    </lineage>
</organism>